<dbReference type="EMBL" id="CM055099">
    <property type="protein sequence ID" value="KAJ7546096.1"/>
    <property type="molecule type" value="Genomic_DNA"/>
</dbReference>
<organism evidence="1 2">
    <name type="scientific">Diphasiastrum complanatum</name>
    <name type="common">Issler's clubmoss</name>
    <name type="synonym">Lycopodium complanatum</name>
    <dbReference type="NCBI Taxonomy" id="34168"/>
    <lineage>
        <taxon>Eukaryota</taxon>
        <taxon>Viridiplantae</taxon>
        <taxon>Streptophyta</taxon>
        <taxon>Embryophyta</taxon>
        <taxon>Tracheophyta</taxon>
        <taxon>Lycopodiopsida</taxon>
        <taxon>Lycopodiales</taxon>
        <taxon>Lycopodiaceae</taxon>
        <taxon>Lycopodioideae</taxon>
        <taxon>Diphasiastrum</taxon>
    </lineage>
</organism>
<sequence length="224" mass="25761">MRCVHCGSPIPAVYIQYSPGNIRLTKCENCKCIADEYVECEVMIILIDLVLHKPEVYRHLFFNYQLVNHIDVQSIMWKTRFFFLLLDTWKWTLPGQGNIDVVSFDSFMTFLSTFGKAFTKVVLSSFQFQLVVLIAARIFCEKQTSTRTRWTDLSLALLVSSYFKLFTLSMLVWDFSPLMVYIVDLLVLSSNIVALKVMLNTMTTIAATTIIAATLSNRLLCYLL</sequence>
<evidence type="ECO:0000313" key="1">
    <source>
        <dbReference type="EMBL" id="KAJ7546096.1"/>
    </source>
</evidence>
<reference evidence="2" key="1">
    <citation type="journal article" date="2024" name="Proc. Natl. Acad. Sci. U.S.A.">
        <title>Extraordinary preservation of gene collinearity over three hundred million years revealed in homosporous lycophytes.</title>
        <authorList>
            <person name="Li C."/>
            <person name="Wickell D."/>
            <person name="Kuo L.Y."/>
            <person name="Chen X."/>
            <person name="Nie B."/>
            <person name="Liao X."/>
            <person name="Peng D."/>
            <person name="Ji J."/>
            <person name="Jenkins J."/>
            <person name="Williams M."/>
            <person name="Shu S."/>
            <person name="Plott C."/>
            <person name="Barry K."/>
            <person name="Rajasekar S."/>
            <person name="Grimwood J."/>
            <person name="Han X."/>
            <person name="Sun S."/>
            <person name="Hou Z."/>
            <person name="He W."/>
            <person name="Dai G."/>
            <person name="Sun C."/>
            <person name="Schmutz J."/>
            <person name="Leebens-Mack J.H."/>
            <person name="Li F.W."/>
            <person name="Wang L."/>
        </authorList>
    </citation>
    <scope>NUCLEOTIDE SEQUENCE [LARGE SCALE GENOMIC DNA]</scope>
    <source>
        <strain evidence="2">cv. PW_Plant_1</strain>
    </source>
</reference>
<dbReference type="Proteomes" id="UP001162992">
    <property type="component" value="Chromosome 8"/>
</dbReference>
<accession>A0ACC2CVU3</accession>
<keyword evidence="2" id="KW-1185">Reference proteome</keyword>
<comment type="caution">
    <text evidence="1">The sequence shown here is derived from an EMBL/GenBank/DDBJ whole genome shotgun (WGS) entry which is preliminary data.</text>
</comment>
<gene>
    <name evidence="1" type="ORF">O6H91_08G024500</name>
</gene>
<name>A0ACC2CVU3_DIPCM</name>
<evidence type="ECO:0000313" key="2">
    <source>
        <dbReference type="Proteomes" id="UP001162992"/>
    </source>
</evidence>
<protein>
    <submittedName>
        <fullName evidence="1">Uncharacterized protein</fullName>
    </submittedName>
</protein>
<proteinExistence type="predicted"/>